<proteinExistence type="inferred from homology"/>
<dbReference type="Proteomes" id="UP000694910">
    <property type="component" value="Unplaced"/>
</dbReference>
<keyword evidence="5" id="KW-1185">Reference proteome</keyword>
<accession>A0ABM1DCZ2</accession>
<feature type="coiled-coil region" evidence="3">
    <location>
        <begin position="489"/>
        <end position="576"/>
    </location>
</feature>
<feature type="region of interest" description="Disordered" evidence="4">
    <location>
        <begin position="215"/>
        <end position="268"/>
    </location>
</feature>
<evidence type="ECO:0000256" key="2">
    <source>
        <dbReference type="ARBA" id="ARBA00046344"/>
    </source>
</evidence>
<dbReference type="RefSeq" id="XP_014649673.1">
    <property type="nucleotide sequence ID" value="XM_014794187.1"/>
</dbReference>
<evidence type="ECO:0000256" key="1">
    <source>
        <dbReference type="ARBA" id="ARBA00023054"/>
    </source>
</evidence>
<evidence type="ECO:0000256" key="4">
    <source>
        <dbReference type="SAM" id="MobiDB-lite"/>
    </source>
</evidence>
<gene>
    <name evidence="6" type="primary">LOC101392917</name>
</gene>
<feature type="compositionally biased region" description="Low complexity" evidence="4">
    <location>
        <begin position="77"/>
        <end position="105"/>
    </location>
</feature>
<reference evidence="6" key="1">
    <citation type="submission" date="2025-08" db="UniProtKB">
        <authorList>
            <consortium name="RefSeq"/>
        </authorList>
    </citation>
    <scope>IDENTIFICATION</scope>
</reference>
<evidence type="ECO:0000256" key="3">
    <source>
        <dbReference type="SAM" id="Coils"/>
    </source>
</evidence>
<comment type="similarity">
    <text evidence="2">Belongs to the FAM81 family.</text>
</comment>
<name>A0ABM1DCZ2_CERSS</name>
<evidence type="ECO:0000313" key="6">
    <source>
        <dbReference type="RefSeq" id="XP_014649673.1"/>
    </source>
</evidence>
<protein>
    <submittedName>
        <fullName evidence="6">Protein FAM81B</fullName>
    </submittedName>
</protein>
<sequence>MPPPPRLSGRGTPAPPLPPAPAGERWRWRRIPAAATAKLRAPSSAAPVHWSPPGRALAPSPRGLRAREATRTRRARPAAPGPHSAPSGQHLSAAGAAASKLGARATHTTGRIRRKTPGTSSPAGAPRDHPPAPLWGGRRARAGRSWVGPGASLLPRIRHSSHEASSGPAAGRARRRRSGPSGMPPLEILPFEFFSEWSLDLWIKMSLFRDLLEWGPGTDSLRSSPDTDVNESASPTAEEQPDEPDGPLPGSASDQEKKVRLSPAKMSTKNSTDLVDYVNNRHPFLPAIPNPLRSQLEDRLNNQERTIAFLLEQAFRIKEDISACLQGTHGFRKEESLARKLLESHIQTITSIVKKLNQNIEILEDQIRVRDQAATGTNFAVQELNTKHLQGVGDLRGRVARCDSSIVKLSGDIHFIRHEHRQVEKTIQELMSALETISKNLDMKVMQLLGKIETSSSEQTSNLKMVQGDYHHEMNLLEFKFNSLSNNLCEEVENNKKWTENQFIKYEKDLLSHINQCLKLLQEKLEKSENKMEEKLLQLSSKLENFINTQKQEAELNKVKDIENKLSKKMNQLEKHIWSELEKMQNEYQSGFKSIHDSLSSLQQIQKTKMDIEKYKVQKDLKKLRRKIVELQEV</sequence>
<dbReference type="PANTHER" id="PTHR22420:SF5">
    <property type="entry name" value="PROTEIN FAM81B"/>
    <property type="match status" value="1"/>
</dbReference>
<feature type="compositionally biased region" description="Polar residues" evidence="4">
    <location>
        <begin position="220"/>
        <end position="237"/>
    </location>
</feature>
<evidence type="ECO:0000313" key="5">
    <source>
        <dbReference type="Proteomes" id="UP000694910"/>
    </source>
</evidence>
<feature type="coiled-coil region" evidence="3">
    <location>
        <begin position="346"/>
        <end position="373"/>
    </location>
</feature>
<dbReference type="GeneID" id="101392917"/>
<organism evidence="5 6">
    <name type="scientific">Ceratotherium simum simum</name>
    <name type="common">Southern white rhinoceros</name>
    <dbReference type="NCBI Taxonomy" id="73337"/>
    <lineage>
        <taxon>Eukaryota</taxon>
        <taxon>Metazoa</taxon>
        <taxon>Chordata</taxon>
        <taxon>Craniata</taxon>
        <taxon>Vertebrata</taxon>
        <taxon>Euteleostomi</taxon>
        <taxon>Mammalia</taxon>
        <taxon>Eutheria</taxon>
        <taxon>Laurasiatheria</taxon>
        <taxon>Perissodactyla</taxon>
        <taxon>Rhinocerotidae</taxon>
        <taxon>Ceratotherium</taxon>
    </lineage>
</organism>
<keyword evidence="1 3" id="KW-0175">Coiled coil</keyword>
<feature type="region of interest" description="Disordered" evidence="4">
    <location>
        <begin position="1"/>
        <end position="185"/>
    </location>
</feature>
<dbReference type="PANTHER" id="PTHR22420">
    <property type="entry name" value="PROTEIN FAM81A"/>
    <property type="match status" value="1"/>
</dbReference>
<dbReference type="InterPro" id="IPR029619">
    <property type="entry name" value="FAM81"/>
</dbReference>